<feature type="transmembrane region" description="Helical" evidence="1">
    <location>
        <begin position="136"/>
        <end position="159"/>
    </location>
</feature>
<feature type="transmembrane region" description="Helical" evidence="1">
    <location>
        <begin position="200"/>
        <end position="225"/>
    </location>
</feature>
<accession>A0A015UP47</accession>
<feature type="transmembrane region" description="Helical" evidence="1">
    <location>
        <begin position="260"/>
        <end position="286"/>
    </location>
</feature>
<dbReference type="RefSeq" id="WP_005818289.1">
    <property type="nucleotide sequence ID" value="NZ_JGCY01000233.1"/>
</dbReference>
<evidence type="ECO:0000313" key="2">
    <source>
        <dbReference type="EMBL" id="EXY75613.1"/>
    </source>
</evidence>
<feature type="transmembrane region" description="Helical" evidence="1">
    <location>
        <begin position="165"/>
        <end position="188"/>
    </location>
</feature>
<keyword evidence="1" id="KW-0472">Membrane</keyword>
<dbReference type="Proteomes" id="UP000020529">
    <property type="component" value="Unassembled WGS sequence"/>
</dbReference>
<protein>
    <submittedName>
        <fullName evidence="2">Putative membrane protein</fullName>
    </submittedName>
</protein>
<dbReference type="PATRIC" id="fig|1339315.3.peg.1370"/>
<sequence>MESQKPKIALYVKRPFGDKLNATMDFIKENWKPMLKFCTYLILPLCLIQAISMNGIMGGAMGIAAAKEAGTNSLAAIGMQFWVNYGLMFLCYLVGSILLTSIIYGLMQIYNQREERLAGVTFADLKPFLFKNIRRLLVMVLFCIGLTIVVGIVMGILVVASPFTLLLTIPLLIACAVPLALFTPIYLFEEIGILAAFWKTFRLGFATWGGVFLVSLVMGLISSVLQGVTTTPWYIATIVKYFFMLSDTQNELTISAGYSFMVYLLAIVQTFGAYLSMIFSLIGMVYQYGHASEVVDSISVESEIDKFEQL</sequence>
<evidence type="ECO:0000313" key="3">
    <source>
        <dbReference type="Proteomes" id="UP000020529"/>
    </source>
</evidence>
<evidence type="ECO:0000256" key="1">
    <source>
        <dbReference type="SAM" id="Phobius"/>
    </source>
</evidence>
<keyword evidence="1" id="KW-1133">Transmembrane helix</keyword>
<organism evidence="2 3">
    <name type="scientific">Bacteroides fragilis str. 3988T(B)14</name>
    <dbReference type="NCBI Taxonomy" id="1339315"/>
    <lineage>
        <taxon>Bacteria</taxon>
        <taxon>Pseudomonadati</taxon>
        <taxon>Bacteroidota</taxon>
        <taxon>Bacteroidia</taxon>
        <taxon>Bacteroidales</taxon>
        <taxon>Bacteroidaceae</taxon>
        <taxon>Bacteroides</taxon>
    </lineage>
</organism>
<feature type="transmembrane region" description="Helical" evidence="1">
    <location>
        <begin position="82"/>
        <end position="107"/>
    </location>
</feature>
<comment type="caution">
    <text evidence="2">The sequence shown here is derived from an EMBL/GenBank/DDBJ whole genome shotgun (WGS) entry which is preliminary data.</text>
</comment>
<reference evidence="2 3" key="1">
    <citation type="submission" date="2014-02" db="EMBL/GenBank/DDBJ databases">
        <authorList>
            <person name="Sears C."/>
            <person name="Carroll K."/>
            <person name="Sack B.R."/>
            <person name="Qadri F."/>
            <person name="Myers L.L."/>
            <person name="Chung G.-T."/>
            <person name="Escheverria P."/>
            <person name="Fraser C.M."/>
            <person name="Sadzewicz L."/>
            <person name="Shefchek K.A."/>
            <person name="Tallon L."/>
            <person name="Das S.P."/>
            <person name="Daugherty S."/>
            <person name="Mongodin E.F."/>
        </authorList>
    </citation>
    <scope>NUCLEOTIDE SEQUENCE [LARGE SCALE GENOMIC DNA]</scope>
    <source>
        <strain evidence="3">3988T(B)14</strain>
    </source>
</reference>
<name>A0A015UP47_BACFG</name>
<proteinExistence type="predicted"/>
<gene>
    <name evidence="2" type="ORF">M124_0563</name>
</gene>
<keyword evidence="1" id="KW-0812">Transmembrane</keyword>
<dbReference type="AlphaFoldDB" id="A0A015UP47"/>
<dbReference type="EMBL" id="JGCY01000233">
    <property type="protein sequence ID" value="EXY75613.1"/>
    <property type="molecule type" value="Genomic_DNA"/>
</dbReference>